<accession>A0A0M7AW84</accession>
<evidence type="ECO:0000256" key="1">
    <source>
        <dbReference type="SAM" id="Phobius"/>
    </source>
</evidence>
<organism evidence="3 4">
    <name type="scientific">Roseibium album</name>
    <dbReference type="NCBI Taxonomy" id="311410"/>
    <lineage>
        <taxon>Bacteria</taxon>
        <taxon>Pseudomonadati</taxon>
        <taxon>Pseudomonadota</taxon>
        <taxon>Alphaproteobacteria</taxon>
        <taxon>Hyphomicrobiales</taxon>
        <taxon>Stappiaceae</taxon>
        <taxon>Roseibium</taxon>
    </lineage>
</organism>
<evidence type="ECO:0000256" key="2">
    <source>
        <dbReference type="SAM" id="SignalP"/>
    </source>
</evidence>
<keyword evidence="1" id="KW-0472">Membrane</keyword>
<gene>
    <name evidence="3" type="ORF">LA5096_05734</name>
</gene>
<evidence type="ECO:0008006" key="5">
    <source>
        <dbReference type="Google" id="ProtNLM"/>
    </source>
</evidence>
<feature type="signal peptide" evidence="2">
    <location>
        <begin position="1"/>
        <end position="23"/>
    </location>
</feature>
<reference evidence="4" key="1">
    <citation type="submission" date="2015-07" db="EMBL/GenBank/DDBJ databases">
        <authorList>
            <person name="Rodrigo-Torres Lidia"/>
            <person name="Arahal R.David."/>
        </authorList>
    </citation>
    <scope>NUCLEOTIDE SEQUENCE [LARGE SCALE GENOMIC DNA]</scope>
    <source>
        <strain evidence="4">CECT 5096</strain>
    </source>
</reference>
<sequence>MKTIFGPALLLGAIAIMPVSANAAPSVLANTQFTLGSTCSFNSSASGSVAASCGSYSSGDGIDARASFGSIGIRTKAAGPSSVIGTGTPEENDFWRGAAAMNDTLSFSVDSGTFRLFTDIAISLIEEVSGSFGGSSLPFGRNIFSVRIGDETIFQRRHEYTNSLTTGVASLSSTDDFGSAGRGFVDLAFTGGSLDLHASLFSESRCGAMHTGNFFNKTGSCLLGVDAFNSLRLIGSSVFDTDGKEVSGGFTSSESGFDYSVGVPPHGPVPIPLPATLPLLAGGLAVFFFGRRKTTQTG</sequence>
<dbReference type="GeneID" id="97672973"/>
<keyword evidence="4" id="KW-1185">Reference proteome</keyword>
<feature type="transmembrane region" description="Helical" evidence="1">
    <location>
        <begin position="271"/>
        <end position="290"/>
    </location>
</feature>
<dbReference type="EMBL" id="CXWC01000015">
    <property type="protein sequence ID" value="CTQ78616.1"/>
    <property type="molecule type" value="Genomic_DNA"/>
</dbReference>
<evidence type="ECO:0000313" key="4">
    <source>
        <dbReference type="Proteomes" id="UP000049983"/>
    </source>
</evidence>
<evidence type="ECO:0000313" key="3">
    <source>
        <dbReference type="EMBL" id="CTQ78616.1"/>
    </source>
</evidence>
<dbReference type="RefSeq" id="WP_055120229.1">
    <property type="nucleotide sequence ID" value="NZ_CXWA01000009.1"/>
</dbReference>
<dbReference type="Proteomes" id="UP000049983">
    <property type="component" value="Unassembled WGS sequence"/>
</dbReference>
<dbReference type="AlphaFoldDB" id="A0A0M7AW84"/>
<name>A0A0M7AW84_9HYPH</name>
<feature type="chain" id="PRO_5009788166" description="VPLPA-CTERM protein sorting domain-containing protein" evidence="2">
    <location>
        <begin position="24"/>
        <end position="298"/>
    </location>
</feature>
<protein>
    <recommendedName>
        <fullName evidence="5">VPLPA-CTERM protein sorting domain-containing protein</fullName>
    </recommendedName>
</protein>
<keyword evidence="1" id="KW-0812">Transmembrane</keyword>
<keyword evidence="1" id="KW-1133">Transmembrane helix</keyword>
<keyword evidence="2" id="KW-0732">Signal</keyword>
<proteinExistence type="predicted"/>